<keyword evidence="3 11" id="KW-0548">Nucleotidyltransferase</keyword>
<evidence type="ECO:0000256" key="3">
    <source>
        <dbReference type="ARBA" id="ARBA00022695"/>
    </source>
</evidence>
<keyword evidence="2 11" id="KW-0808">Transferase</keyword>
<dbReference type="InterPro" id="IPR000123">
    <property type="entry name" value="Reverse_transcriptase_msDNA"/>
</dbReference>
<evidence type="ECO:0000256" key="5">
    <source>
        <dbReference type="ARBA" id="ARBA00022842"/>
    </source>
</evidence>
<evidence type="ECO:0000259" key="10">
    <source>
        <dbReference type="PROSITE" id="PS50878"/>
    </source>
</evidence>
<feature type="domain" description="Reverse transcriptase" evidence="10">
    <location>
        <begin position="1"/>
        <end position="220"/>
    </location>
</feature>
<dbReference type="Proteomes" id="UP001595824">
    <property type="component" value="Unassembled WGS sequence"/>
</dbReference>
<keyword evidence="12" id="KW-1185">Reference proteome</keyword>
<dbReference type="PANTHER" id="PTHR34047:SF7">
    <property type="entry name" value="RNA-DIRECTED DNA POLYMERASE"/>
    <property type="match status" value="1"/>
</dbReference>
<dbReference type="PROSITE" id="PS50878">
    <property type="entry name" value="RT_POL"/>
    <property type="match status" value="1"/>
</dbReference>
<comment type="caution">
    <text evidence="11">The sequence shown here is derived from an EMBL/GenBank/DDBJ whole genome shotgun (WGS) entry which is preliminary data.</text>
</comment>
<dbReference type="InterPro" id="IPR051083">
    <property type="entry name" value="GrpII_Intron_Splice-Mob/Def"/>
</dbReference>
<dbReference type="EC" id="2.7.7.49" evidence="1"/>
<dbReference type="CDD" id="cd03487">
    <property type="entry name" value="RT_Bac_retron_II"/>
    <property type="match status" value="1"/>
</dbReference>
<dbReference type="InterPro" id="IPR043502">
    <property type="entry name" value="DNA/RNA_pol_sf"/>
</dbReference>
<sequence length="318" mass="35819">MRTVSSPEPSLLQVQQWILRRIAERIPTHSSSYAYSPGRSVKQCASRHIGAKWLVKLDIRDFFESINEVPVYKVFRRVGYEPLPALELARVCTRYADHDPRPHPDRILVRTKEYSSIQVYRKPLLGFLPQGAPTSGALANQVAVPLDKRLSAIADSHGLVYTRYADDMTFSSGGPFARSAALALINQASEAIRQHGFVVHDQKTRIVTPGARKVVLGLLVDGDRIRLTKKMRQRISLHVRGVETFGFADHAKHVKFSSVDGLILHVSGLISYASDVEPTWAEEFKRRWRNVVAEKLDVELPSFNRHACGKSQPFQHGH</sequence>
<keyword evidence="5" id="KW-0460">Magnesium</keyword>
<evidence type="ECO:0000256" key="6">
    <source>
        <dbReference type="ARBA" id="ARBA00022918"/>
    </source>
</evidence>
<evidence type="ECO:0000256" key="9">
    <source>
        <dbReference type="ARBA" id="ARBA00048173"/>
    </source>
</evidence>
<accession>A0ABV8TAI2</accession>
<evidence type="ECO:0000256" key="8">
    <source>
        <dbReference type="ARBA" id="ARBA00034120"/>
    </source>
</evidence>
<proteinExistence type="inferred from homology"/>
<dbReference type="InterPro" id="IPR000477">
    <property type="entry name" value="RT_dom"/>
</dbReference>
<dbReference type="SUPFAM" id="SSF56672">
    <property type="entry name" value="DNA/RNA polymerases"/>
    <property type="match status" value="1"/>
</dbReference>
<keyword evidence="4" id="KW-0479">Metal-binding</keyword>
<evidence type="ECO:0000313" key="12">
    <source>
        <dbReference type="Proteomes" id="UP001595824"/>
    </source>
</evidence>
<dbReference type="GO" id="GO:0003964">
    <property type="term" value="F:RNA-directed DNA polymerase activity"/>
    <property type="evidence" value="ECO:0007669"/>
    <property type="project" value="UniProtKB-KW"/>
</dbReference>
<dbReference type="PRINTS" id="PR00866">
    <property type="entry name" value="RNADNAPOLMS"/>
</dbReference>
<evidence type="ECO:0000256" key="7">
    <source>
        <dbReference type="ARBA" id="ARBA00023118"/>
    </source>
</evidence>
<comment type="catalytic activity">
    <reaction evidence="9">
        <text>DNA(n) + a 2'-deoxyribonucleoside 5'-triphosphate = DNA(n+1) + diphosphate</text>
        <dbReference type="Rhea" id="RHEA:22508"/>
        <dbReference type="Rhea" id="RHEA-COMP:17339"/>
        <dbReference type="Rhea" id="RHEA-COMP:17340"/>
        <dbReference type="ChEBI" id="CHEBI:33019"/>
        <dbReference type="ChEBI" id="CHEBI:61560"/>
        <dbReference type="ChEBI" id="CHEBI:173112"/>
        <dbReference type="EC" id="2.7.7.49"/>
    </reaction>
</comment>
<evidence type="ECO:0000256" key="4">
    <source>
        <dbReference type="ARBA" id="ARBA00022723"/>
    </source>
</evidence>
<comment type="similarity">
    <text evidence="8">Belongs to the bacterial reverse transcriptase family.</text>
</comment>
<dbReference type="PANTHER" id="PTHR34047">
    <property type="entry name" value="NUCLEAR INTRON MATURASE 1, MITOCHONDRIAL-RELATED"/>
    <property type="match status" value="1"/>
</dbReference>
<reference evidence="12" key="1">
    <citation type="journal article" date="2019" name="Int. J. Syst. Evol. Microbiol.">
        <title>The Global Catalogue of Microorganisms (GCM) 10K type strain sequencing project: providing services to taxonomists for standard genome sequencing and annotation.</title>
        <authorList>
            <consortium name="The Broad Institute Genomics Platform"/>
            <consortium name="The Broad Institute Genome Sequencing Center for Infectious Disease"/>
            <person name="Wu L."/>
            <person name="Ma J."/>
        </authorList>
    </citation>
    <scope>NUCLEOTIDE SEQUENCE [LARGE SCALE GENOMIC DNA]</scope>
    <source>
        <strain evidence="12">PCU 347</strain>
    </source>
</reference>
<organism evidence="11 12">
    <name type="scientific">Streptomyces andamanensis</name>
    <dbReference type="NCBI Taxonomy" id="1565035"/>
    <lineage>
        <taxon>Bacteria</taxon>
        <taxon>Bacillati</taxon>
        <taxon>Actinomycetota</taxon>
        <taxon>Actinomycetes</taxon>
        <taxon>Kitasatosporales</taxon>
        <taxon>Streptomycetaceae</taxon>
        <taxon>Streptomyces</taxon>
    </lineage>
</organism>
<dbReference type="Pfam" id="PF00078">
    <property type="entry name" value="RVT_1"/>
    <property type="match status" value="1"/>
</dbReference>
<evidence type="ECO:0000313" key="11">
    <source>
        <dbReference type="EMBL" id="MFC4327621.1"/>
    </source>
</evidence>
<protein>
    <recommendedName>
        <fullName evidence="1">RNA-directed DNA polymerase</fullName>
        <ecNumber evidence="1">2.7.7.49</ecNumber>
    </recommendedName>
</protein>
<evidence type="ECO:0000256" key="1">
    <source>
        <dbReference type="ARBA" id="ARBA00012493"/>
    </source>
</evidence>
<keyword evidence="7" id="KW-0051">Antiviral defense</keyword>
<evidence type="ECO:0000256" key="2">
    <source>
        <dbReference type="ARBA" id="ARBA00022679"/>
    </source>
</evidence>
<keyword evidence="6 11" id="KW-0695">RNA-directed DNA polymerase</keyword>
<name>A0ABV8TAI2_9ACTN</name>
<dbReference type="RefSeq" id="WP_381737763.1">
    <property type="nucleotide sequence ID" value="NZ_JBHSDP010000008.1"/>
</dbReference>
<gene>
    <name evidence="11" type="ORF">ACFPC0_07215</name>
</gene>
<dbReference type="EMBL" id="JBHSDP010000008">
    <property type="protein sequence ID" value="MFC4327621.1"/>
    <property type="molecule type" value="Genomic_DNA"/>
</dbReference>